<name>A0ABS2K238_9GAMM</name>
<organism evidence="1 2">
    <name type="scientific">Dyella flava</name>
    <dbReference type="NCBI Taxonomy" id="1920170"/>
    <lineage>
        <taxon>Bacteria</taxon>
        <taxon>Pseudomonadati</taxon>
        <taxon>Pseudomonadota</taxon>
        <taxon>Gammaproteobacteria</taxon>
        <taxon>Lysobacterales</taxon>
        <taxon>Rhodanobacteraceae</taxon>
        <taxon>Dyella</taxon>
    </lineage>
</organism>
<dbReference type="RefSeq" id="WP_204680237.1">
    <property type="nucleotide sequence ID" value="NZ_BSNR01000011.1"/>
</dbReference>
<comment type="caution">
    <text evidence="1">The sequence shown here is derived from an EMBL/GenBank/DDBJ whole genome shotgun (WGS) entry which is preliminary data.</text>
</comment>
<accession>A0ABS2K238</accession>
<protein>
    <submittedName>
        <fullName evidence="1">Uncharacterized protein</fullName>
    </submittedName>
</protein>
<dbReference type="EMBL" id="JADIKE010000029">
    <property type="protein sequence ID" value="MBM7124705.1"/>
    <property type="molecule type" value="Genomic_DNA"/>
</dbReference>
<reference evidence="1" key="1">
    <citation type="submission" date="2020-10" db="EMBL/GenBank/DDBJ databases">
        <title>Phylogeny of dyella-like bacteria.</title>
        <authorList>
            <person name="Fu J."/>
        </authorList>
    </citation>
    <scope>NUCLEOTIDE SEQUENCE</scope>
    <source>
        <strain evidence="1">DHOC52</strain>
    </source>
</reference>
<keyword evidence="2" id="KW-1185">Reference proteome</keyword>
<sequence length="151" mass="17331">MSENWTYLIPDDPHFIPETSKQEAARRKFCEIARGAKEIELSVNEHVKFQDCGANFERIRCPGCCAEIPMSWWLACMKEDFDGQGFRIAVYATPCCASNTSLHNLAYEWPQGMYRFALGSMNGSFGRLDDGHRQEIEEILGCKLRVIYQHV</sequence>
<gene>
    <name evidence="1" type="ORF">ISP19_04880</name>
</gene>
<evidence type="ECO:0000313" key="2">
    <source>
        <dbReference type="Proteomes" id="UP001430149"/>
    </source>
</evidence>
<dbReference type="Proteomes" id="UP001430149">
    <property type="component" value="Unassembled WGS sequence"/>
</dbReference>
<proteinExistence type="predicted"/>
<evidence type="ECO:0000313" key="1">
    <source>
        <dbReference type="EMBL" id="MBM7124705.1"/>
    </source>
</evidence>